<dbReference type="RefSeq" id="WP_076649895.1">
    <property type="nucleotide sequence ID" value="NZ_FTPS01000001.1"/>
</dbReference>
<reference evidence="7 8" key="1">
    <citation type="submission" date="2017-01" db="EMBL/GenBank/DDBJ databases">
        <authorList>
            <person name="Mah S.A."/>
            <person name="Swanson W.J."/>
            <person name="Moy G.W."/>
            <person name="Vacquier V.D."/>
        </authorList>
    </citation>
    <scope>NUCLEOTIDE SEQUENCE [LARGE SCALE GENOMIC DNA]</scope>
    <source>
        <strain evidence="7 8">DSM 21219</strain>
    </source>
</reference>
<dbReference type="Proteomes" id="UP000192455">
    <property type="component" value="Unassembled WGS sequence"/>
</dbReference>
<dbReference type="PROSITE" id="PS51352">
    <property type="entry name" value="THIOREDOXIN_2"/>
    <property type="match status" value="1"/>
</dbReference>
<gene>
    <name evidence="7" type="ORF">SAMN05421849_2225</name>
</gene>
<dbReference type="OrthoDB" id="9780147at2"/>
<dbReference type="AlphaFoldDB" id="A0A1R3X260"/>
<protein>
    <submittedName>
        <fullName evidence="7">Protein-disulfide isomerase</fullName>
    </submittedName>
</protein>
<dbReference type="InterPro" id="IPR013766">
    <property type="entry name" value="Thioredoxin_domain"/>
</dbReference>
<evidence type="ECO:0000313" key="8">
    <source>
        <dbReference type="Proteomes" id="UP000192455"/>
    </source>
</evidence>
<feature type="chain" id="PRO_5012028887" evidence="5">
    <location>
        <begin position="21"/>
        <end position="250"/>
    </location>
</feature>
<evidence type="ECO:0000256" key="5">
    <source>
        <dbReference type="SAM" id="SignalP"/>
    </source>
</evidence>
<dbReference type="InterPro" id="IPR041205">
    <property type="entry name" value="ScsC_N"/>
</dbReference>
<dbReference type="PANTHER" id="PTHR13887">
    <property type="entry name" value="GLUTATHIONE S-TRANSFERASE KAPPA"/>
    <property type="match status" value="1"/>
</dbReference>
<dbReference type="Pfam" id="PF01323">
    <property type="entry name" value="DSBA"/>
    <property type="match status" value="1"/>
</dbReference>
<dbReference type="Gene3D" id="3.40.30.10">
    <property type="entry name" value="Glutaredoxin"/>
    <property type="match status" value="1"/>
</dbReference>
<organism evidence="7 8">
    <name type="scientific">Pontibaca methylaminivorans</name>
    <dbReference type="NCBI Taxonomy" id="515897"/>
    <lineage>
        <taxon>Bacteria</taxon>
        <taxon>Pseudomonadati</taxon>
        <taxon>Pseudomonadota</taxon>
        <taxon>Alphaproteobacteria</taxon>
        <taxon>Rhodobacterales</taxon>
        <taxon>Roseobacteraceae</taxon>
        <taxon>Pontibaca</taxon>
    </lineage>
</organism>
<dbReference type="SUPFAM" id="SSF52833">
    <property type="entry name" value="Thioredoxin-like"/>
    <property type="match status" value="1"/>
</dbReference>
<dbReference type="STRING" id="515897.SAMN05421849_2225"/>
<name>A0A1R3X260_9RHOB</name>
<accession>A0A1R3X260</accession>
<feature type="domain" description="Thioredoxin" evidence="6">
    <location>
        <begin position="60"/>
        <end position="247"/>
    </location>
</feature>
<dbReference type="InterPro" id="IPR036249">
    <property type="entry name" value="Thioredoxin-like_sf"/>
</dbReference>
<dbReference type="Pfam" id="PF18312">
    <property type="entry name" value="ScsC_N"/>
    <property type="match status" value="1"/>
</dbReference>
<sequence length="250" mass="27868">MFRLAAPALIALGLAAPLQALDLNAMSAEERDAFRAEVRNYLMEHPEIIFEAVQAMEERQAEAQAEADFSLVDVNRDAIFDDGFSHVAGNPEGDITLVEFTDYRCPYCRKATPEIDKLLEQDGNIRFIIKELPILGEASLAASRFAIATRQVEGGDAYEQVHDALMAMNGEPDEARLRRLSDDLGLDTGAIIQRMDSDEVNNEIIRTRELAQRLQISGTPTFVLADEMIRGFVPAEQLAVMVAEKRERDQ</sequence>
<dbReference type="GO" id="GO:0016853">
    <property type="term" value="F:isomerase activity"/>
    <property type="evidence" value="ECO:0007669"/>
    <property type="project" value="UniProtKB-KW"/>
</dbReference>
<dbReference type="CDD" id="cd03023">
    <property type="entry name" value="DsbA_Com1_like"/>
    <property type="match status" value="1"/>
</dbReference>
<keyword evidence="2" id="KW-0560">Oxidoreductase</keyword>
<keyword evidence="7" id="KW-0413">Isomerase</keyword>
<evidence type="ECO:0000256" key="1">
    <source>
        <dbReference type="ARBA" id="ARBA00022729"/>
    </source>
</evidence>
<evidence type="ECO:0000256" key="2">
    <source>
        <dbReference type="ARBA" id="ARBA00023002"/>
    </source>
</evidence>
<dbReference type="EMBL" id="FTPS01000001">
    <property type="protein sequence ID" value="SIT84976.1"/>
    <property type="molecule type" value="Genomic_DNA"/>
</dbReference>
<evidence type="ECO:0000313" key="7">
    <source>
        <dbReference type="EMBL" id="SIT84976.1"/>
    </source>
</evidence>
<feature type="signal peptide" evidence="5">
    <location>
        <begin position="1"/>
        <end position="20"/>
    </location>
</feature>
<keyword evidence="3" id="KW-1015">Disulfide bond</keyword>
<keyword evidence="4" id="KW-0676">Redox-active center</keyword>
<evidence type="ECO:0000256" key="4">
    <source>
        <dbReference type="ARBA" id="ARBA00023284"/>
    </source>
</evidence>
<dbReference type="InterPro" id="IPR001853">
    <property type="entry name" value="DSBA-like_thioredoxin_dom"/>
</dbReference>
<evidence type="ECO:0000259" key="6">
    <source>
        <dbReference type="PROSITE" id="PS51352"/>
    </source>
</evidence>
<keyword evidence="1 5" id="KW-0732">Signal</keyword>
<dbReference type="PANTHER" id="PTHR13887:SF14">
    <property type="entry name" value="DISULFIDE BOND FORMATION PROTEIN D"/>
    <property type="match status" value="1"/>
</dbReference>
<evidence type="ECO:0000256" key="3">
    <source>
        <dbReference type="ARBA" id="ARBA00023157"/>
    </source>
</evidence>
<dbReference type="GO" id="GO:0016491">
    <property type="term" value="F:oxidoreductase activity"/>
    <property type="evidence" value="ECO:0007669"/>
    <property type="project" value="UniProtKB-KW"/>
</dbReference>
<keyword evidence="8" id="KW-1185">Reference proteome</keyword>
<proteinExistence type="predicted"/>